<dbReference type="PANTHER" id="PTHR14255">
    <property type="entry name" value="CEREBLON"/>
    <property type="match status" value="1"/>
</dbReference>
<accession>G4YGB5</accession>
<dbReference type="GO" id="GO:0031464">
    <property type="term" value="C:Cul4A-RING E3 ubiquitin ligase complex"/>
    <property type="evidence" value="ECO:0007669"/>
    <property type="project" value="TreeGrafter"/>
</dbReference>
<feature type="transmembrane region" description="Helical" evidence="1">
    <location>
        <begin position="388"/>
        <end position="413"/>
    </location>
</feature>
<evidence type="ECO:0008006" key="5">
    <source>
        <dbReference type="Google" id="ProtNLM"/>
    </source>
</evidence>
<organism evidence="3 4">
    <name type="scientific">Phytophthora sojae (strain P6497)</name>
    <name type="common">Soybean stem and root rot agent</name>
    <name type="synonym">Phytophthora megasperma f. sp. glycines</name>
    <dbReference type="NCBI Taxonomy" id="1094619"/>
    <lineage>
        <taxon>Eukaryota</taxon>
        <taxon>Sar</taxon>
        <taxon>Stramenopiles</taxon>
        <taxon>Oomycota</taxon>
        <taxon>Peronosporomycetes</taxon>
        <taxon>Peronosporales</taxon>
        <taxon>Peronosporaceae</taxon>
        <taxon>Phytophthora</taxon>
    </lineage>
</organism>
<dbReference type="OMA" id="SHYQMKD"/>
<keyword evidence="1" id="KW-0812">Transmembrane</keyword>
<name>G4YGB5_PHYSP</name>
<feature type="signal peptide" evidence="2">
    <location>
        <begin position="1"/>
        <end position="23"/>
    </location>
</feature>
<feature type="transmembrane region" description="Helical" evidence="1">
    <location>
        <begin position="450"/>
        <end position="475"/>
    </location>
</feature>
<feature type="transmembrane region" description="Helical" evidence="1">
    <location>
        <begin position="255"/>
        <end position="274"/>
    </location>
</feature>
<dbReference type="Proteomes" id="UP000002640">
    <property type="component" value="Unassembled WGS sequence"/>
</dbReference>
<keyword evidence="2" id="KW-0732">Signal</keyword>
<dbReference type="InParanoid" id="G4YGB5"/>
<protein>
    <recommendedName>
        <fullName evidence="5">Membrane transporter protein</fullName>
    </recommendedName>
</protein>
<dbReference type="STRING" id="1094619.G4YGB5"/>
<reference evidence="3 4" key="1">
    <citation type="journal article" date="2006" name="Science">
        <title>Phytophthora genome sequences uncover evolutionary origins and mechanisms of pathogenesis.</title>
        <authorList>
            <person name="Tyler B.M."/>
            <person name="Tripathy S."/>
            <person name="Zhang X."/>
            <person name="Dehal P."/>
            <person name="Jiang R.H."/>
            <person name="Aerts A."/>
            <person name="Arredondo F.D."/>
            <person name="Baxter L."/>
            <person name="Bensasson D."/>
            <person name="Beynon J.L."/>
            <person name="Chapman J."/>
            <person name="Damasceno C.M."/>
            <person name="Dorrance A.E."/>
            <person name="Dou D."/>
            <person name="Dickerman A.W."/>
            <person name="Dubchak I.L."/>
            <person name="Garbelotto M."/>
            <person name="Gijzen M."/>
            <person name="Gordon S.G."/>
            <person name="Govers F."/>
            <person name="Grunwald N.J."/>
            <person name="Huang W."/>
            <person name="Ivors K.L."/>
            <person name="Jones R.W."/>
            <person name="Kamoun S."/>
            <person name="Krampis K."/>
            <person name="Lamour K.H."/>
            <person name="Lee M.K."/>
            <person name="McDonald W.H."/>
            <person name="Medina M."/>
            <person name="Meijer H.J."/>
            <person name="Nordberg E.K."/>
            <person name="Maclean D.J."/>
            <person name="Ospina-Giraldo M.D."/>
            <person name="Morris P.F."/>
            <person name="Phuntumart V."/>
            <person name="Putnam N.H."/>
            <person name="Rash S."/>
            <person name="Rose J.K."/>
            <person name="Sakihama Y."/>
            <person name="Salamov A.A."/>
            <person name="Savidor A."/>
            <person name="Scheuring C.F."/>
            <person name="Smith B.M."/>
            <person name="Sobral B.W."/>
            <person name="Terry A."/>
            <person name="Torto-Alalibo T.A."/>
            <person name="Win J."/>
            <person name="Xu Z."/>
            <person name="Zhang H."/>
            <person name="Grigoriev I.V."/>
            <person name="Rokhsar D.S."/>
            <person name="Boore J.L."/>
        </authorList>
    </citation>
    <scope>NUCLEOTIDE SEQUENCE [LARGE SCALE GENOMIC DNA]</scope>
    <source>
        <strain evidence="3 4">P6497</strain>
    </source>
</reference>
<proteinExistence type="predicted"/>
<keyword evidence="4" id="KW-1185">Reference proteome</keyword>
<feature type="transmembrane region" description="Helical" evidence="1">
    <location>
        <begin position="286"/>
        <end position="304"/>
    </location>
</feature>
<dbReference type="GO" id="GO:0016567">
    <property type="term" value="P:protein ubiquitination"/>
    <property type="evidence" value="ECO:0007669"/>
    <property type="project" value="TreeGrafter"/>
</dbReference>
<sequence>MGRRGDLAGALAALVLAATLAAAQPPGGEESPVKFGPVPSLSPQDAPYEPREVLRSVERPHQLLGIVLAALVVLIASGAKTGGGAVLDAVFILVLKLGPDEAIPLASITIFGGAVCDFLLNLWKKPINSNFSLINWDFILMMQPMLLSKFVGGVRPGLSSGMRIKWVWFYRAVGAGFGASLISWFSTWLLIIALIVYLGYIGKKAFKKARAVGHEEGWRWCSSGESMSLLGAPSTSFQDDDGGFLYKAGLLWRKLGMNFGLFAATVLLTSLQGGKYFPSPLGIPPTSFFFLLVSMLPFIFLSVVSHYQMKDVVATYQRQQNPRFILAPNEVQAEKQQLTTVLFAQWSPESIRKLPLHLLGIGAVGGAFGVGGEGATSRLLRGVNFTPAAVSAMSATVVFFVSGMASFNFFLWGKLDLNLARLMMPLGFVMTLLGRLCLIKIVRKAKSRTLLLFAIAAAMFISIVPLSFMVLRALFGI</sequence>
<feature type="chain" id="PRO_5003471158" description="Membrane transporter protein" evidence="2">
    <location>
        <begin position="24"/>
        <end position="477"/>
    </location>
</feature>
<feature type="transmembrane region" description="Helical" evidence="1">
    <location>
        <begin position="168"/>
        <end position="200"/>
    </location>
</feature>
<dbReference type="KEGG" id="psoj:PHYSODRAFT_294193"/>
<evidence type="ECO:0000256" key="2">
    <source>
        <dbReference type="SAM" id="SignalP"/>
    </source>
</evidence>
<keyword evidence="1" id="KW-0472">Membrane</keyword>
<dbReference type="RefSeq" id="XP_009516002.1">
    <property type="nucleotide sequence ID" value="XM_009517707.1"/>
</dbReference>
<evidence type="ECO:0000313" key="3">
    <source>
        <dbReference type="EMBL" id="EGZ28727.1"/>
    </source>
</evidence>
<dbReference type="EMBL" id="JH159151">
    <property type="protein sequence ID" value="EGZ28727.1"/>
    <property type="molecule type" value="Genomic_DNA"/>
</dbReference>
<dbReference type="GeneID" id="20641063"/>
<dbReference type="AlphaFoldDB" id="G4YGB5"/>
<feature type="transmembrane region" description="Helical" evidence="1">
    <location>
        <begin position="419"/>
        <end position="438"/>
    </location>
</feature>
<keyword evidence="1" id="KW-1133">Transmembrane helix</keyword>
<evidence type="ECO:0000256" key="1">
    <source>
        <dbReference type="SAM" id="Phobius"/>
    </source>
</evidence>
<feature type="transmembrane region" description="Helical" evidence="1">
    <location>
        <begin position="102"/>
        <end position="123"/>
    </location>
</feature>
<feature type="transmembrane region" description="Helical" evidence="1">
    <location>
        <begin position="63"/>
        <end position="95"/>
    </location>
</feature>
<gene>
    <name evidence="3" type="ORF">PHYSODRAFT_294193</name>
</gene>
<dbReference type="PANTHER" id="PTHR14255:SF3">
    <property type="entry name" value="SULFITE EXPORTER TAUE_SAFE FAMILY PROTEIN 5-RELATED"/>
    <property type="match status" value="1"/>
</dbReference>
<evidence type="ECO:0000313" key="4">
    <source>
        <dbReference type="Proteomes" id="UP000002640"/>
    </source>
</evidence>